<comment type="caution">
    <text evidence="7">The sequence shown here is derived from an EMBL/GenBank/DDBJ whole genome shotgun (WGS) entry which is preliminary data.</text>
</comment>
<dbReference type="GO" id="GO:0016491">
    <property type="term" value="F:oxidoreductase activity"/>
    <property type="evidence" value="ECO:0007669"/>
    <property type="project" value="InterPro"/>
</dbReference>
<dbReference type="InterPro" id="IPR050307">
    <property type="entry name" value="Sterol_Desaturase_Related"/>
</dbReference>
<evidence type="ECO:0000313" key="8">
    <source>
        <dbReference type="Proteomes" id="UP000029221"/>
    </source>
</evidence>
<evidence type="ECO:0000256" key="4">
    <source>
        <dbReference type="ARBA" id="ARBA00023136"/>
    </source>
</evidence>
<evidence type="ECO:0000256" key="1">
    <source>
        <dbReference type="ARBA" id="ARBA00004370"/>
    </source>
</evidence>
<dbReference type="Proteomes" id="UP000029221">
    <property type="component" value="Unassembled WGS sequence"/>
</dbReference>
<evidence type="ECO:0000256" key="5">
    <source>
        <dbReference type="SAM" id="Phobius"/>
    </source>
</evidence>
<keyword evidence="3 5" id="KW-1133">Transmembrane helix</keyword>
<dbReference type="EMBL" id="BBML01000002">
    <property type="protein sequence ID" value="GAK96409.1"/>
    <property type="molecule type" value="Genomic_DNA"/>
</dbReference>
<feature type="transmembrane region" description="Helical" evidence="5">
    <location>
        <begin position="150"/>
        <end position="179"/>
    </location>
</feature>
<dbReference type="GO" id="GO:0016020">
    <property type="term" value="C:membrane"/>
    <property type="evidence" value="ECO:0007669"/>
    <property type="project" value="UniProtKB-SubCell"/>
</dbReference>
<dbReference type="InterPro" id="IPR006694">
    <property type="entry name" value="Fatty_acid_hydroxylase"/>
</dbReference>
<evidence type="ECO:0000256" key="2">
    <source>
        <dbReference type="ARBA" id="ARBA00022692"/>
    </source>
</evidence>
<comment type="subcellular location">
    <subcellularLocation>
        <location evidence="1">Membrane</location>
    </subcellularLocation>
</comment>
<dbReference type="PANTHER" id="PTHR11863">
    <property type="entry name" value="STEROL DESATURASE"/>
    <property type="match status" value="1"/>
</dbReference>
<dbReference type="eggNOG" id="COG3000">
    <property type="taxonomic scope" value="Bacteria"/>
</dbReference>
<keyword evidence="2 5" id="KW-0812">Transmembrane</keyword>
<evidence type="ECO:0000259" key="6">
    <source>
        <dbReference type="Pfam" id="PF04116"/>
    </source>
</evidence>
<keyword evidence="4 5" id="KW-0472">Membrane</keyword>
<dbReference type="RefSeq" id="WP_042277695.1">
    <property type="nucleotide sequence ID" value="NZ_BBML01000002.1"/>
</dbReference>
<evidence type="ECO:0000313" key="7">
    <source>
        <dbReference type="EMBL" id="GAK96409.1"/>
    </source>
</evidence>
<dbReference type="GO" id="GO:0005506">
    <property type="term" value="F:iron ion binding"/>
    <property type="evidence" value="ECO:0007669"/>
    <property type="project" value="InterPro"/>
</dbReference>
<gene>
    <name evidence="7" type="ORF">JCM19294_1922</name>
</gene>
<proteinExistence type="predicted"/>
<feature type="transmembrane region" description="Helical" evidence="5">
    <location>
        <begin position="90"/>
        <end position="113"/>
    </location>
</feature>
<evidence type="ECO:0000256" key="3">
    <source>
        <dbReference type="ARBA" id="ARBA00022989"/>
    </source>
</evidence>
<dbReference type="AlphaFoldDB" id="A0A090PZY7"/>
<dbReference type="Pfam" id="PF04116">
    <property type="entry name" value="FA_hydroxylase"/>
    <property type="match status" value="1"/>
</dbReference>
<feature type="transmembrane region" description="Helical" evidence="5">
    <location>
        <begin position="12"/>
        <end position="30"/>
    </location>
</feature>
<protein>
    <submittedName>
        <fullName evidence="7">Possible sterol desaturase</fullName>
    </submittedName>
</protein>
<dbReference type="GO" id="GO:0008610">
    <property type="term" value="P:lipid biosynthetic process"/>
    <property type="evidence" value="ECO:0007669"/>
    <property type="project" value="InterPro"/>
</dbReference>
<reference evidence="7" key="1">
    <citation type="journal article" date="2014" name="Genome Announc.">
        <title>Draft Genome Sequences of Marine Flavobacterium Nonlabens Strains NR17, NR24, NR27, NR32, NR33, and Ara13.</title>
        <authorList>
            <person name="Nakanishi M."/>
            <person name="Meirelles P."/>
            <person name="Suzuki R."/>
            <person name="Takatani N."/>
            <person name="Mino S."/>
            <person name="Suda W."/>
            <person name="Oshima K."/>
            <person name="Hattori M."/>
            <person name="Ohkuma M."/>
            <person name="Hosokawa M."/>
            <person name="Miyashita K."/>
            <person name="Thompson F.L."/>
            <person name="Niwa A."/>
            <person name="Sawabe T."/>
            <person name="Sawabe T."/>
        </authorList>
    </citation>
    <scope>NUCLEOTIDE SEQUENCE [LARGE SCALE GENOMIC DNA]</scope>
    <source>
        <strain evidence="7">JCM 19294</strain>
    </source>
</reference>
<organism evidence="7 8">
    <name type="scientific">Nonlabens tegetincola</name>
    <dbReference type="NCBI Taxonomy" id="323273"/>
    <lineage>
        <taxon>Bacteria</taxon>
        <taxon>Pseudomonadati</taxon>
        <taxon>Bacteroidota</taxon>
        <taxon>Flavobacteriia</taxon>
        <taxon>Flavobacteriales</taxon>
        <taxon>Flavobacteriaceae</taxon>
        <taxon>Nonlabens</taxon>
    </lineage>
</organism>
<feature type="domain" description="Fatty acid hydroxylase" evidence="6">
    <location>
        <begin position="98"/>
        <end position="232"/>
    </location>
</feature>
<keyword evidence="8" id="KW-1185">Reference proteome</keyword>
<name>A0A090PZY7_9FLAO</name>
<feature type="transmembrane region" description="Helical" evidence="5">
    <location>
        <begin position="51"/>
        <end position="75"/>
    </location>
</feature>
<dbReference type="STRING" id="319236.BST91_08195"/>
<accession>A0A090PZY7</accession>
<sequence length="278" mass="32303">MEAFLKFFETMPIYYKLVWLIGLITLFWILEGYYSFLKSPYDKWKHARTNLALLSFTMIINVAFGLLTAGVFIFLEQNSLGVLNYVSLPIWLELVISLLVLDLVAQYGIHFLLHKSSVLWRLHTVHHSDTFLDVTSGTRHHPLDFMLREFAALIAVVITGMPIGFYLIYRIITVFFTYWSHANISLPKKLDKTLSYLIVTPGMHKFHHHDSMPITDTNFGNILSIWDHIFGTYYYGDSQNIKYGLDIVDSKRSNDLKYQLGLPFNKSIQYKNKEGSQN</sequence>